<proteinExistence type="inferred from homology"/>
<dbReference type="GO" id="GO:0016830">
    <property type="term" value="F:carbon-carbon lyase activity"/>
    <property type="evidence" value="ECO:0007669"/>
    <property type="project" value="UniProtKB-UniRule"/>
</dbReference>
<accession>A0A538TKM3</accession>
<comment type="pathway">
    <text evidence="1 4">Quinol/quinone metabolism; menaquinone biosynthesis.</text>
</comment>
<reference evidence="5 6" key="1">
    <citation type="journal article" date="2019" name="Nat. Microbiol.">
        <title>Mediterranean grassland soil C-N compound turnover is dependent on rainfall and depth, and is mediated by genomically divergent microorganisms.</title>
        <authorList>
            <person name="Diamond S."/>
            <person name="Andeer P.F."/>
            <person name="Li Z."/>
            <person name="Crits-Christoph A."/>
            <person name="Burstein D."/>
            <person name="Anantharaman K."/>
            <person name="Lane K.R."/>
            <person name="Thomas B.C."/>
            <person name="Pan C."/>
            <person name="Northen T.R."/>
            <person name="Banfield J.F."/>
        </authorList>
    </citation>
    <scope>NUCLEOTIDE SEQUENCE [LARGE SCALE GENOMIC DNA]</scope>
    <source>
        <strain evidence="5">WS_8</strain>
    </source>
</reference>
<comment type="catalytic activity">
    <reaction evidence="4">
        <text>cyclic dehypoxanthinylfutalosinate = 1,4-dihydroxy-6-naphthoate + dihydroxyacetone</text>
        <dbReference type="Rhea" id="RHEA:33087"/>
        <dbReference type="ChEBI" id="CHEBI:16016"/>
        <dbReference type="ChEBI" id="CHEBI:64254"/>
        <dbReference type="ChEBI" id="CHEBI:64270"/>
        <dbReference type="EC" id="4.1.99.29"/>
    </reaction>
</comment>
<evidence type="ECO:0000256" key="2">
    <source>
        <dbReference type="ARBA" id="ARBA00022428"/>
    </source>
</evidence>
<dbReference type="PANTHER" id="PTHR37167">
    <property type="entry name" value="1,4-DIHYDROXY-6-NAPHTOATE SYNTHASE"/>
    <property type="match status" value="1"/>
</dbReference>
<gene>
    <name evidence="4" type="primary">mqnD</name>
    <name evidence="5" type="ORF">E6K78_09790</name>
</gene>
<dbReference type="InterPro" id="IPR030869">
    <property type="entry name" value="MqnD"/>
</dbReference>
<comment type="similarity">
    <text evidence="4">Belongs to the MqnA/MqnD family. MqnD subfamily.</text>
</comment>
<dbReference type="Gene3D" id="3.40.190.10">
    <property type="entry name" value="Periplasmic binding protein-like II"/>
    <property type="match status" value="2"/>
</dbReference>
<evidence type="ECO:0000256" key="1">
    <source>
        <dbReference type="ARBA" id="ARBA00004863"/>
    </source>
</evidence>
<dbReference type="Pfam" id="PF02621">
    <property type="entry name" value="VitK2_biosynth"/>
    <property type="match status" value="1"/>
</dbReference>
<sequence>MSIAGAPATRAAAPRLLRFGHSPDADDAFMFFGFHAGRASIPGCRVEHVLEDIQSLNRRALEHADLEFTAVSAHAYAFLADRYAVLRCGASMGIGYGPVVVARSPRSLASLGGRRVAIPGPLTTAALLLRMECPECIPVEIRFDRIPDAVVKGEAEAGVIIHESQLTYREQGLVKVLDFGELWQERDRLPLPLGLDVVRRDLGGELMRAVSQGFEASIRHAFDREDEAIHYALGYGRGLDVGRAGRFVRMYVNDLTLDLGETGRRALERLYRRAAACGAIPGVPSIDVV</sequence>
<evidence type="ECO:0000256" key="4">
    <source>
        <dbReference type="HAMAP-Rule" id="MF_00996"/>
    </source>
</evidence>
<dbReference type="Proteomes" id="UP000316609">
    <property type="component" value="Unassembled WGS sequence"/>
</dbReference>
<organism evidence="5 6">
    <name type="scientific">Eiseniibacteriota bacterium</name>
    <dbReference type="NCBI Taxonomy" id="2212470"/>
    <lineage>
        <taxon>Bacteria</taxon>
        <taxon>Candidatus Eiseniibacteriota</taxon>
    </lineage>
</organism>
<comment type="caution">
    <text evidence="4">Lacks conserved residue(s) required for the propagation of feature annotation.</text>
</comment>
<comment type="caution">
    <text evidence="5">The sequence shown here is derived from an EMBL/GenBank/DDBJ whole genome shotgun (WGS) entry which is preliminary data.</text>
</comment>
<evidence type="ECO:0000313" key="5">
    <source>
        <dbReference type="EMBL" id="TMQ64177.1"/>
    </source>
</evidence>
<keyword evidence="3 4" id="KW-0456">Lyase</keyword>
<comment type="function">
    <text evidence="4">Catalyzes the conversion of cyclic dehypoxanthine futalosine (cyclic DHFL) into 1,4-dihydroxy-6-naphthoate, a step in the biosynthesis of menaquinone (MK, vitamin K2).</text>
</comment>
<evidence type="ECO:0000313" key="6">
    <source>
        <dbReference type="Proteomes" id="UP000316609"/>
    </source>
</evidence>
<dbReference type="PANTHER" id="PTHR37167:SF1">
    <property type="entry name" value="1,4-DIHYDROXY-6-NAPHTOATE SYNTHASE"/>
    <property type="match status" value="1"/>
</dbReference>
<feature type="active site" description="Proton acceptor" evidence="4">
    <location>
        <position position="162"/>
    </location>
</feature>
<dbReference type="SUPFAM" id="SSF53850">
    <property type="entry name" value="Periplasmic binding protein-like II"/>
    <property type="match status" value="1"/>
</dbReference>
<protein>
    <recommendedName>
        <fullName evidence="4">1,4-dihydroxy-6-naphtoate synthase</fullName>
        <ecNumber evidence="4">4.1.99.29</ecNumber>
    </recommendedName>
    <alternativeName>
        <fullName evidence="4">Menaquinone biosynthetic enzyme MqnD</fullName>
    </alternativeName>
</protein>
<dbReference type="EMBL" id="VBOY01000093">
    <property type="protein sequence ID" value="TMQ64177.1"/>
    <property type="molecule type" value="Genomic_DNA"/>
</dbReference>
<dbReference type="HAMAP" id="MF_00996">
    <property type="entry name" value="MqnD"/>
    <property type="match status" value="1"/>
</dbReference>
<dbReference type="GO" id="GO:0009234">
    <property type="term" value="P:menaquinone biosynthetic process"/>
    <property type="evidence" value="ECO:0007669"/>
    <property type="project" value="UniProtKB-UniRule"/>
</dbReference>
<feature type="binding site" evidence="4">
    <location>
        <begin position="124"/>
        <end position="125"/>
    </location>
    <ligand>
        <name>substrate</name>
    </ligand>
</feature>
<keyword evidence="2 4" id="KW-0474">Menaquinone biosynthesis</keyword>
<dbReference type="UniPathway" id="UPA00079"/>
<name>A0A538TKM3_UNCEI</name>
<dbReference type="AlphaFoldDB" id="A0A538TKM3"/>
<dbReference type="EC" id="4.1.99.29" evidence="4"/>
<evidence type="ECO:0000256" key="3">
    <source>
        <dbReference type="ARBA" id="ARBA00023239"/>
    </source>
</evidence>
<dbReference type="InterPro" id="IPR003773">
    <property type="entry name" value="Menaquinone_biosynth"/>
</dbReference>